<organism evidence="1 2">
    <name type="scientific">Arthrobacter phage CapnMurica</name>
    <dbReference type="NCBI Taxonomy" id="1772294"/>
    <lineage>
        <taxon>Viruses</taxon>
        <taxon>Duplodnaviria</taxon>
        <taxon>Heunggongvirae</taxon>
        <taxon>Uroviricota</taxon>
        <taxon>Caudoviricetes</taxon>
        <taxon>Gordonvirus</taxon>
        <taxon>Gordonvirus captnmurica</taxon>
    </lineage>
</organism>
<dbReference type="KEGG" id="vg:40079293"/>
<sequence>MTRSHTLFERNIMFNALKTAIVANQDTIVRRSLGLGSIAAGMAINSMLNKPKATPNVVVVEAETVVVEETNTDEPATEEVK</sequence>
<dbReference type="EMBL" id="KU160641">
    <property type="protein sequence ID" value="ALY08640.1"/>
    <property type="molecule type" value="Genomic_DNA"/>
</dbReference>
<keyword evidence="2" id="KW-1185">Reference proteome</keyword>
<evidence type="ECO:0000313" key="2">
    <source>
        <dbReference type="Proteomes" id="UP000222888"/>
    </source>
</evidence>
<proteinExistence type="predicted"/>
<accession>A0A0U4B1N9</accession>
<dbReference type="OrthoDB" id="38533at10239"/>
<reference evidence="1 2" key="1">
    <citation type="submission" date="2015-11" db="EMBL/GenBank/DDBJ databases">
        <authorList>
            <person name="Amegashie A.K."/>
            <person name="Borst K.R."/>
            <person name="Casazza W.J."/>
            <person name="Chen K.H."/>
            <person name="Evans D.R."/>
            <person name="Huang J."/>
            <person name="Kaku B.M."/>
            <person name="Khetarpal S.K."/>
            <person name="Keifer M.E."/>
            <person name="Kolev H.M."/>
            <person name="McDonald H.N."/>
            <person name="Nkangabwa M.S."/>
            <person name="Rickstrew G.A."/>
            <person name="Schlossman J.R."/>
            <person name="Tender C.M."/>
            <person name="Thomas C.G."/>
            <person name="Vanderveen L.N."/>
            <person name="Varma R.N."/>
            <person name="Wong N."/>
            <person name="Zhang C.W."/>
            <person name="Cutting C.L."/>
            <person name="Davison P.A."/>
            <person name="Braun M.A."/>
            <person name="Lopez A.J."/>
            <person name="Jarvik J.W."/>
            <person name="Bradley K.W."/>
            <person name="Asai D.J."/>
            <person name="Bowman C.A."/>
            <person name="Russell D.A."/>
            <person name="Pope W.H."/>
            <person name="Jacobs-Sera D."/>
            <person name="Hendrix R.W."/>
            <person name="Hatfull G.F."/>
        </authorList>
    </citation>
    <scope>NUCLEOTIDE SEQUENCE [LARGE SCALE GENOMIC DNA]</scope>
</reference>
<evidence type="ECO:0000313" key="1">
    <source>
        <dbReference type="EMBL" id="ALY08640.1"/>
    </source>
</evidence>
<name>A0A0U4B1N9_9CAUD</name>
<dbReference type="RefSeq" id="YP_009603413.1">
    <property type="nucleotide sequence ID" value="NC_041951.1"/>
</dbReference>
<dbReference type="Proteomes" id="UP000222888">
    <property type="component" value="Segment"/>
</dbReference>
<protein>
    <submittedName>
        <fullName evidence="1">Uncharacterized protein</fullName>
    </submittedName>
</protein>
<dbReference type="GeneID" id="40079293"/>
<gene>
    <name evidence="1" type="primary">40</name>
    <name evidence="1" type="ORF">CAPNMURICA_40</name>
</gene>